<keyword evidence="9" id="KW-1185">Reference proteome</keyword>
<dbReference type="SMART" id="SM00481">
    <property type="entry name" value="POLIIIAc"/>
    <property type="match status" value="1"/>
</dbReference>
<dbReference type="Gene3D" id="3.20.20.140">
    <property type="entry name" value="Metal-dependent hydrolases"/>
    <property type="match status" value="1"/>
</dbReference>
<keyword evidence="4" id="KW-0234">DNA repair</keyword>
<dbReference type="EMBL" id="VSIX01000035">
    <property type="protein sequence ID" value="TYB31372.1"/>
    <property type="molecule type" value="Genomic_DNA"/>
</dbReference>
<dbReference type="SUPFAM" id="SSF81301">
    <property type="entry name" value="Nucleotidyltransferase"/>
    <property type="match status" value="1"/>
</dbReference>
<keyword evidence="2" id="KW-0227">DNA damage</keyword>
<dbReference type="PIRSF" id="PIRSF005047">
    <property type="entry name" value="UCP005047_YshC"/>
    <property type="match status" value="1"/>
</dbReference>
<dbReference type="Gene3D" id="1.10.150.110">
    <property type="entry name" value="DNA polymerase beta, N-terminal domain-like"/>
    <property type="match status" value="1"/>
</dbReference>
<dbReference type="PRINTS" id="PR00870">
    <property type="entry name" value="DNAPOLXBETA"/>
</dbReference>
<dbReference type="SUPFAM" id="SSF47802">
    <property type="entry name" value="DNA polymerase beta, N-terminal domain-like"/>
    <property type="match status" value="1"/>
</dbReference>
<gene>
    <name evidence="8" type="ORF">FXF47_04320</name>
</gene>
<evidence type="ECO:0000259" key="6">
    <source>
        <dbReference type="SMART" id="SM00481"/>
    </source>
</evidence>
<dbReference type="GO" id="GO:0003677">
    <property type="term" value="F:DNA binding"/>
    <property type="evidence" value="ECO:0007669"/>
    <property type="project" value="InterPro"/>
</dbReference>
<dbReference type="Gene3D" id="1.10.150.20">
    <property type="entry name" value="5' to 3' exonuclease, C-terminal subdomain"/>
    <property type="match status" value="1"/>
</dbReference>
<comment type="caution">
    <text evidence="8">The sequence shown here is derived from an EMBL/GenBank/DDBJ whole genome shotgun (WGS) entry which is preliminary data.</text>
</comment>
<dbReference type="InterPro" id="IPR002054">
    <property type="entry name" value="DNA-dir_DNA_pol_X"/>
</dbReference>
<dbReference type="Pfam" id="PF14716">
    <property type="entry name" value="HHH_8"/>
    <property type="match status" value="1"/>
</dbReference>
<evidence type="ECO:0000256" key="4">
    <source>
        <dbReference type="ARBA" id="ARBA00023204"/>
    </source>
</evidence>
<evidence type="ECO:0000313" key="8">
    <source>
        <dbReference type="EMBL" id="TYB31372.1"/>
    </source>
</evidence>
<evidence type="ECO:0000256" key="5">
    <source>
        <dbReference type="ARBA" id="ARBA00049244"/>
    </source>
</evidence>
<dbReference type="SUPFAM" id="SSF89550">
    <property type="entry name" value="PHP domain-like"/>
    <property type="match status" value="1"/>
</dbReference>
<name>A0A5D0MG31_9BACT</name>
<dbReference type="Pfam" id="PF02811">
    <property type="entry name" value="PHP"/>
    <property type="match status" value="1"/>
</dbReference>
<evidence type="ECO:0000259" key="7">
    <source>
        <dbReference type="SMART" id="SM00483"/>
    </source>
</evidence>
<dbReference type="InterPro" id="IPR043519">
    <property type="entry name" value="NT_sf"/>
</dbReference>
<dbReference type="GO" id="GO:0042578">
    <property type="term" value="F:phosphoric ester hydrolase activity"/>
    <property type="evidence" value="ECO:0007669"/>
    <property type="project" value="TreeGrafter"/>
</dbReference>
<dbReference type="GO" id="GO:0005829">
    <property type="term" value="C:cytosol"/>
    <property type="evidence" value="ECO:0007669"/>
    <property type="project" value="TreeGrafter"/>
</dbReference>
<organism evidence="8 9">
    <name type="scientific">Candidatus Mcinerneyibacterium aminivorans</name>
    <dbReference type="NCBI Taxonomy" id="2703815"/>
    <lineage>
        <taxon>Bacteria</taxon>
        <taxon>Candidatus Macinerneyibacteriota</taxon>
        <taxon>Candidatus Mcinerneyibacteria</taxon>
        <taxon>Candidatus Mcinerneyibacteriales</taxon>
        <taxon>Candidatus Mcinerneyibacteriaceae</taxon>
        <taxon>Candidatus Mcinerneyibacterium</taxon>
    </lineage>
</organism>
<accession>A0A5D0MG31</accession>
<reference evidence="8" key="1">
    <citation type="submission" date="2019-08" db="EMBL/GenBank/DDBJ databases">
        <title>Genomic characterization of a novel candidate phylum (ARYD3) from a high temperature, high salinity tertiary oil reservoir in north central Oklahoma, USA.</title>
        <authorList>
            <person name="Youssef N.H."/>
            <person name="Yadav A."/>
            <person name="Elshahed M.S."/>
        </authorList>
    </citation>
    <scope>NUCLEOTIDE SEQUENCE [LARGE SCALE GENOMIC DNA]</scope>
    <source>
        <strain evidence="8">ARYD3</strain>
    </source>
</reference>
<dbReference type="PANTHER" id="PTHR36928">
    <property type="entry name" value="PHOSPHATASE YCDX-RELATED"/>
    <property type="match status" value="1"/>
</dbReference>
<evidence type="ECO:0000313" key="9">
    <source>
        <dbReference type="Proteomes" id="UP000324143"/>
    </source>
</evidence>
<dbReference type="InterPro" id="IPR003141">
    <property type="entry name" value="Pol/His_phosphatase_N"/>
</dbReference>
<evidence type="ECO:0000256" key="3">
    <source>
        <dbReference type="ARBA" id="ARBA00022932"/>
    </source>
</evidence>
<dbReference type="GO" id="GO:0003887">
    <property type="term" value="F:DNA-directed DNA polymerase activity"/>
    <property type="evidence" value="ECO:0007669"/>
    <property type="project" value="UniProtKB-KW"/>
</dbReference>
<proteinExistence type="predicted"/>
<feature type="domain" description="Polymerase/histidinol phosphatase N-terminal" evidence="6">
    <location>
        <begin position="327"/>
        <end position="406"/>
    </location>
</feature>
<evidence type="ECO:0000256" key="1">
    <source>
        <dbReference type="ARBA" id="ARBA00012417"/>
    </source>
</evidence>
<dbReference type="InterPro" id="IPR027421">
    <property type="entry name" value="DNA_pol_lamdba_lyase_dom_sf"/>
</dbReference>
<keyword evidence="3" id="KW-0548">Nucleotidyltransferase</keyword>
<protein>
    <recommendedName>
        <fullName evidence="1">DNA-directed DNA polymerase</fullName>
        <ecNumber evidence="1">2.7.7.7</ecNumber>
    </recommendedName>
</protein>
<dbReference type="InterPro" id="IPR004013">
    <property type="entry name" value="PHP_dom"/>
</dbReference>
<dbReference type="SMART" id="SM00483">
    <property type="entry name" value="POLXc"/>
    <property type="match status" value="1"/>
</dbReference>
<comment type="catalytic activity">
    <reaction evidence="5">
        <text>DNA(n) + a 2'-deoxyribonucleoside 5'-triphosphate = DNA(n+1) + diphosphate</text>
        <dbReference type="Rhea" id="RHEA:22508"/>
        <dbReference type="Rhea" id="RHEA-COMP:17339"/>
        <dbReference type="Rhea" id="RHEA-COMP:17340"/>
        <dbReference type="ChEBI" id="CHEBI:33019"/>
        <dbReference type="ChEBI" id="CHEBI:61560"/>
        <dbReference type="ChEBI" id="CHEBI:173112"/>
        <dbReference type="EC" id="2.7.7.7"/>
    </reaction>
</comment>
<dbReference type="CDD" id="cd07436">
    <property type="entry name" value="PHP_PolX"/>
    <property type="match status" value="1"/>
</dbReference>
<dbReference type="PANTHER" id="PTHR36928:SF1">
    <property type="entry name" value="PHOSPHATASE YCDX-RELATED"/>
    <property type="match status" value="1"/>
</dbReference>
<dbReference type="Proteomes" id="UP000324143">
    <property type="component" value="Unassembled WGS sequence"/>
</dbReference>
<dbReference type="InterPro" id="IPR050243">
    <property type="entry name" value="PHP_phosphatase"/>
</dbReference>
<evidence type="ECO:0000256" key="2">
    <source>
        <dbReference type="ARBA" id="ARBA00022763"/>
    </source>
</evidence>
<dbReference type="InterPro" id="IPR016195">
    <property type="entry name" value="Pol/histidinol_Pase-like"/>
</dbReference>
<dbReference type="InterPro" id="IPR002008">
    <property type="entry name" value="DNA_pol_X_beta-like"/>
</dbReference>
<keyword evidence="3" id="KW-0808">Transferase</keyword>
<keyword evidence="3" id="KW-0239">DNA-directed DNA polymerase</keyword>
<dbReference type="InterPro" id="IPR010996">
    <property type="entry name" value="HHH_MUS81"/>
</dbReference>
<dbReference type="InterPro" id="IPR047967">
    <property type="entry name" value="PolX_PHP"/>
</dbReference>
<dbReference type="InterPro" id="IPR022311">
    <property type="entry name" value="PolX-like"/>
</dbReference>
<dbReference type="AlphaFoldDB" id="A0A5D0MG31"/>
<feature type="domain" description="DNA-directed DNA polymerase X" evidence="7">
    <location>
        <begin position="2"/>
        <end position="301"/>
    </location>
</feature>
<dbReference type="GO" id="GO:0006281">
    <property type="term" value="P:DNA repair"/>
    <property type="evidence" value="ECO:0007669"/>
    <property type="project" value="UniProtKB-KW"/>
</dbReference>
<dbReference type="GO" id="GO:0008270">
    <property type="term" value="F:zinc ion binding"/>
    <property type="evidence" value="ECO:0007669"/>
    <property type="project" value="TreeGrafter"/>
</dbReference>
<dbReference type="EC" id="2.7.7.7" evidence="1"/>
<sequence length="557" mass="65950">MDKNKIIELFEKLIFFLKLDNENIFKIRAYENAVDILKSIDIQLSQLVKNKKLKDYDGIGDAIFNKIEEILETGNLSILEKYYDRYPASLYQFKNISGLGPKKINKLYKNYDVDNLEKLDKLIKSRKINEVKGFGDKTIKKLEEEIEFLYENKYEFLAYDFLSAFKKIKNHILANCDRTINILPLGKLRRLANTINKGKILIKKTFKTSVKQILVKWDKIDDLKEEDEKVLFTYENKNFVIFFSKNVEYILNFHTLTGSKNYINYLIEENAYTKHNFLNLNNEREIYTKLNYPYIPPECRETKNAVDFFTQNNVNSKDLISRDNIKGIIHIHTNYSDGHNTLEEIASYLYNLNYEYAVITDHSKSSYYANGLDYDDLLKQWKEIDCINKKYKDFKIFKGIEIDILGNGTLDYKEDILKEFDFIIASIHSNMNMKKEKATNRLLKAMDNRYLNMIGHISGRLLTQRKGYPLNYNKIFEKASKNNIAIEFNCNPYRMDIDWKYLYDLKKYNILTSLNPDAHNKEQIEYMDYGIKFLRKAFLKKSNVMNALSLKEFESMV</sequence>